<dbReference type="GO" id="GO:0008270">
    <property type="term" value="F:zinc ion binding"/>
    <property type="evidence" value="ECO:0007669"/>
    <property type="project" value="UniProtKB-KW"/>
</dbReference>
<feature type="region of interest" description="Disordered" evidence="10">
    <location>
        <begin position="1101"/>
        <end position="1127"/>
    </location>
</feature>
<dbReference type="InterPro" id="IPR001650">
    <property type="entry name" value="Helicase_C-like"/>
</dbReference>
<evidence type="ECO:0000256" key="3">
    <source>
        <dbReference type="ARBA" id="ARBA00022741"/>
    </source>
</evidence>
<dbReference type="InterPro" id="IPR013083">
    <property type="entry name" value="Znf_RING/FYVE/PHD"/>
</dbReference>
<evidence type="ECO:0000259" key="13">
    <source>
        <dbReference type="PROSITE" id="PS51194"/>
    </source>
</evidence>
<feature type="domain" description="RING-type" evidence="11">
    <location>
        <begin position="803"/>
        <end position="859"/>
    </location>
</feature>
<dbReference type="PROSITE" id="PS50089">
    <property type="entry name" value="ZF_RING_2"/>
    <property type="match status" value="1"/>
</dbReference>
<dbReference type="AlphaFoldDB" id="A0A2K0UMJ6"/>
<dbReference type="Gene3D" id="3.40.50.10810">
    <property type="entry name" value="Tandem AAA-ATPase domain"/>
    <property type="match status" value="1"/>
</dbReference>
<feature type="compositionally biased region" description="Basic residues" evidence="10">
    <location>
        <begin position="178"/>
        <end position="188"/>
    </location>
</feature>
<dbReference type="GO" id="GO:0016787">
    <property type="term" value="F:hydrolase activity"/>
    <property type="evidence" value="ECO:0007669"/>
    <property type="project" value="UniProtKB-KW"/>
</dbReference>
<dbReference type="InterPro" id="IPR038718">
    <property type="entry name" value="SNF2-like_sf"/>
</dbReference>
<feature type="compositionally biased region" description="Basic and acidic residues" evidence="10">
    <location>
        <begin position="227"/>
        <end position="236"/>
    </location>
</feature>
<proteinExistence type="inferred from homology"/>
<evidence type="ECO:0000256" key="2">
    <source>
        <dbReference type="ARBA" id="ARBA00022723"/>
    </source>
</evidence>
<dbReference type="GO" id="GO:0005634">
    <property type="term" value="C:nucleus"/>
    <property type="evidence" value="ECO:0007669"/>
    <property type="project" value="TreeGrafter"/>
</dbReference>
<keyword evidence="7" id="KW-0862">Zinc</keyword>
<keyword evidence="4 9" id="KW-0863">Zinc-finger</keyword>
<feature type="compositionally biased region" description="Basic and acidic residues" evidence="10">
    <location>
        <begin position="680"/>
        <end position="692"/>
    </location>
</feature>
<dbReference type="CDD" id="cd18008">
    <property type="entry name" value="DEXDc_SHPRH-like"/>
    <property type="match status" value="1"/>
</dbReference>
<feature type="region of interest" description="Disordered" evidence="10">
    <location>
        <begin position="674"/>
        <end position="697"/>
    </location>
</feature>
<feature type="compositionally biased region" description="Low complexity" evidence="10">
    <location>
        <begin position="247"/>
        <end position="259"/>
    </location>
</feature>
<dbReference type="OrthoDB" id="448448at2759"/>
<evidence type="ECO:0000256" key="4">
    <source>
        <dbReference type="ARBA" id="ARBA00022771"/>
    </source>
</evidence>
<evidence type="ECO:0000259" key="11">
    <source>
        <dbReference type="PROSITE" id="PS50089"/>
    </source>
</evidence>
<keyword evidence="6" id="KW-0347">Helicase</keyword>
<dbReference type="SMART" id="SM00487">
    <property type="entry name" value="DEXDc"/>
    <property type="match status" value="1"/>
</dbReference>
<dbReference type="InterPro" id="IPR017907">
    <property type="entry name" value="Znf_RING_CS"/>
</dbReference>
<dbReference type="PROSITE" id="PS00518">
    <property type="entry name" value="ZF_RING_1"/>
    <property type="match status" value="1"/>
</dbReference>
<evidence type="ECO:0000256" key="8">
    <source>
        <dbReference type="ARBA" id="ARBA00022840"/>
    </source>
</evidence>
<dbReference type="PROSITE" id="PS51192">
    <property type="entry name" value="HELICASE_ATP_BIND_1"/>
    <property type="match status" value="1"/>
</dbReference>
<dbReference type="PANTHER" id="PTHR45626:SF17">
    <property type="entry name" value="HELICASE-LIKE TRANSCRIPTION FACTOR"/>
    <property type="match status" value="1"/>
</dbReference>
<evidence type="ECO:0000256" key="5">
    <source>
        <dbReference type="ARBA" id="ARBA00022801"/>
    </source>
</evidence>
<name>A0A2K0UMJ6_TRIHA</name>
<evidence type="ECO:0000256" key="7">
    <source>
        <dbReference type="ARBA" id="ARBA00022833"/>
    </source>
</evidence>
<dbReference type="PROSITE" id="PS51194">
    <property type="entry name" value="HELICASE_CTER"/>
    <property type="match status" value="1"/>
</dbReference>
<keyword evidence="5" id="KW-0378">Hydrolase</keyword>
<feature type="compositionally biased region" description="Polar residues" evidence="10">
    <location>
        <begin position="102"/>
        <end position="111"/>
    </location>
</feature>
<dbReference type="InterPro" id="IPR027417">
    <property type="entry name" value="P-loop_NTPase"/>
</dbReference>
<evidence type="ECO:0000259" key="12">
    <source>
        <dbReference type="PROSITE" id="PS51192"/>
    </source>
</evidence>
<dbReference type="InterPro" id="IPR000330">
    <property type="entry name" value="SNF2_N"/>
</dbReference>
<dbReference type="InterPro" id="IPR049730">
    <property type="entry name" value="SNF2/RAD54-like_C"/>
</dbReference>
<evidence type="ECO:0000256" key="6">
    <source>
        <dbReference type="ARBA" id="ARBA00022806"/>
    </source>
</evidence>
<dbReference type="EMBL" id="MTYI01000016">
    <property type="protein sequence ID" value="PNP59013.1"/>
    <property type="molecule type" value="Genomic_DNA"/>
</dbReference>
<feature type="compositionally biased region" description="Basic and acidic residues" evidence="10">
    <location>
        <begin position="85"/>
        <end position="95"/>
    </location>
</feature>
<dbReference type="InterPro" id="IPR001841">
    <property type="entry name" value="Znf_RING"/>
</dbReference>
<keyword evidence="2" id="KW-0479">Metal-binding</keyword>
<dbReference type="InterPro" id="IPR014001">
    <property type="entry name" value="Helicase_ATP-bd"/>
</dbReference>
<feature type="domain" description="Helicase C-terminal" evidence="13">
    <location>
        <begin position="929"/>
        <end position="1089"/>
    </location>
</feature>
<dbReference type="Gene3D" id="3.30.40.10">
    <property type="entry name" value="Zinc/RING finger domain, C3HC4 (zinc finger)"/>
    <property type="match status" value="1"/>
</dbReference>
<dbReference type="Proteomes" id="UP000236290">
    <property type="component" value="Unassembled WGS sequence"/>
</dbReference>
<gene>
    <name evidence="14" type="ORF">THARTR1_01261</name>
</gene>
<accession>A0A2K0UMJ6</accession>
<dbReference type="CDD" id="cd18793">
    <property type="entry name" value="SF2_C_SNF"/>
    <property type="match status" value="1"/>
</dbReference>
<keyword evidence="8" id="KW-0067">ATP-binding</keyword>
<feature type="compositionally biased region" description="Basic and acidic residues" evidence="10">
    <location>
        <begin position="189"/>
        <end position="215"/>
    </location>
</feature>
<reference evidence="14 15" key="1">
    <citation type="submission" date="2017-02" db="EMBL/GenBank/DDBJ databases">
        <title>Genomes of Trichoderma spp. with biocontrol activity.</title>
        <authorList>
            <person name="Gardiner D."/>
            <person name="Kazan K."/>
            <person name="Vos C."/>
            <person name="Harvey P."/>
        </authorList>
    </citation>
    <scope>NUCLEOTIDE SEQUENCE [LARGE SCALE GENOMIC DNA]</scope>
    <source>
        <strain evidence="14 15">Tr1</strain>
    </source>
</reference>
<feature type="domain" description="Helicase ATP-binding" evidence="12">
    <location>
        <begin position="347"/>
        <end position="542"/>
    </location>
</feature>
<feature type="compositionally biased region" description="Acidic residues" evidence="10">
    <location>
        <begin position="136"/>
        <end position="150"/>
    </location>
</feature>
<dbReference type="Gene3D" id="3.40.50.300">
    <property type="entry name" value="P-loop containing nucleotide triphosphate hydrolases"/>
    <property type="match status" value="1"/>
</dbReference>
<evidence type="ECO:0000256" key="9">
    <source>
        <dbReference type="PROSITE-ProRule" id="PRU00175"/>
    </source>
</evidence>
<keyword evidence="3" id="KW-0547">Nucleotide-binding</keyword>
<dbReference type="GO" id="GO:0005524">
    <property type="term" value="F:ATP binding"/>
    <property type="evidence" value="ECO:0007669"/>
    <property type="project" value="UniProtKB-KW"/>
</dbReference>
<dbReference type="InterPro" id="IPR050628">
    <property type="entry name" value="SNF2_RAD54_helicase_TF"/>
</dbReference>
<dbReference type="GO" id="GO:0006281">
    <property type="term" value="P:DNA repair"/>
    <property type="evidence" value="ECO:0007669"/>
    <property type="project" value="TreeGrafter"/>
</dbReference>
<protein>
    <submittedName>
        <fullName evidence="14">Uncharacterized protein</fullName>
    </submittedName>
</protein>
<dbReference type="SMART" id="SM00490">
    <property type="entry name" value="HELICc"/>
    <property type="match status" value="1"/>
</dbReference>
<evidence type="ECO:0000313" key="15">
    <source>
        <dbReference type="Proteomes" id="UP000236290"/>
    </source>
</evidence>
<comment type="similarity">
    <text evidence="1">Belongs to the SNF2/RAD54 helicase family.</text>
</comment>
<dbReference type="Pfam" id="PF00271">
    <property type="entry name" value="Helicase_C"/>
    <property type="match status" value="1"/>
</dbReference>
<dbReference type="SUPFAM" id="SSF52540">
    <property type="entry name" value="P-loop containing nucleoside triphosphate hydrolases"/>
    <property type="match status" value="2"/>
</dbReference>
<evidence type="ECO:0000256" key="10">
    <source>
        <dbReference type="SAM" id="MobiDB-lite"/>
    </source>
</evidence>
<dbReference type="GO" id="GO:0008094">
    <property type="term" value="F:ATP-dependent activity, acting on DNA"/>
    <property type="evidence" value="ECO:0007669"/>
    <property type="project" value="TreeGrafter"/>
</dbReference>
<feature type="region of interest" description="Disordered" evidence="10">
    <location>
        <begin position="1"/>
        <end position="259"/>
    </location>
</feature>
<comment type="caution">
    <text evidence="14">The sequence shown here is derived from an EMBL/GenBank/DDBJ whole genome shotgun (WGS) entry which is preliminary data.</text>
</comment>
<dbReference type="SUPFAM" id="SSF57850">
    <property type="entry name" value="RING/U-box"/>
    <property type="match status" value="1"/>
</dbReference>
<dbReference type="Pfam" id="PF00097">
    <property type="entry name" value="zf-C3HC4"/>
    <property type="match status" value="1"/>
</dbReference>
<sequence>METPKSPQSPPPHTRYLSPPASCPAPNEAQPELSGLSGPNHTFQWSVDRFSDDGDQEQGNESPSKDPPLENPKSADDESVLVSERTTEANEKAVHTPENGEAGSQANSAQQGDVVEQNIAGILPLATAEDSGLSDPPDESSSEESDDSDYVNESHSSPPKDEGDVDQQANSTLEKKEKIKKPRRTHAKNAREYVARLHEEEDKKYAKRLQREGGKKAGANYPRKRKLTSDDADPRKTLKTANGSVLSTANDGSSASDGSSLLPMEPIQATTHAQQFAQLTAAQMKSQIPQNCDTRRKNTQNQDLHEAASLFGYKRVKAANGRWRLEGMETGLDSYQLTAVAWMVKRELARAKPFGGLQADAPGMGKTVMSLACIVGNQADDEDRKKFCNATLVVVPNKTFGKQWEEEAQKHCKTPVKDLVFVYDPQDSNLVDKCKRSFIVIATYSDVLANYPSNGVLAELEEKYDSDNISFRREFEAHAGAMFKIKWYRIILDEAHAIKNVNSRTSKACCALPGKYRWALTGTPLANSSEEMYPYLKFTECESTWTLKEFKAMYTTKGKSNAQFEALTSLFMYRRSAWYSLIGGKIAKKLKESRTLDDEFLGHKIINLPEKKEVNLDVPLSIEEQVIVEYIKHSPFFKHPNFPLAVRTFYENVAKMLKQGKLAKDKLEAAVGSLDDVEETENKEKGSKKGKDAQSASCRLGHASQVRKRQAISHSFCIERLLRRSFEPEDLKVLMDALEKVQSEQTIIGQIRSNIGEDCDMWRYQTGMEILQQREEPMFGKYFDMTALLKLVRAESQLRSNNCLLCHKPPVQPLFADGCGHIFCTKCLSRAAKENHKIDKANFKAGQENLESDKKHNCPHKGCGMELEVGEDVETVQTKLDSNAKSYREPGEDYNNVIMRQGDDRNGFFVCSTILEDVATVPSARLTATMAVALTWLHEAPDDKILVIFTQFIGTAKILGYMLNTLGIGFVYYWGGLPNGQKTKALAAIKENEDVKVMVATLKSGGQCLNLTVANRVIIIDPWWNKTAEQQAFGRVTRMGQLKATHLVTLKTEDETDTRIHNLKLKKAADVDYTLQDDGHTPLDVSELELQEDILRKKAAMEEKKKKKAKARAAKKNATKASSKKKI</sequence>
<dbReference type="GO" id="GO:0004386">
    <property type="term" value="F:helicase activity"/>
    <property type="evidence" value="ECO:0007669"/>
    <property type="project" value="UniProtKB-KW"/>
</dbReference>
<evidence type="ECO:0000313" key="14">
    <source>
        <dbReference type="EMBL" id="PNP59013.1"/>
    </source>
</evidence>
<organism evidence="14 15">
    <name type="scientific">Trichoderma harzianum</name>
    <name type="common">Hypocrea lixii</name>
    <dbReference type="NCBI Taxonomy" id="5544"/>
    <lineage>
        <taxon>Eukaryota</taxon>
        <taxon>Fungi</taxon>
        <taxon>Dikarya</taxon>
        <taxon>Ascomycota</taxon>
        <taxon>Pezizomycotina</taxon>
        <taxon>Sordariomycetes</taxon>
        <taxon>Hypocreomycetidae</taxon>
        <taxon>Hypocreales</taxon>
        <taxon>Hypocreaceae</taxon>
        <taxon>Trichoderma</taxon>
    </lineage>
</organism>
<evidence type="ECO:0000256" key="1">
    <source>
        <dbReference type="ARBA" id="ARBA00007025"/>
    </source>
</evidence>
<dbReference type="Pfam" id="PF00176">
    <property type="entry name" value="SNF2-rel_dom"/>
    <property type="match status" value="1"/>
</dbReference>
<dbReference type="InterPro" id="IPR018957">
    <property type="entry name" value="Znf_C3HC4_RING-type"/>
</dbReference>
<dbReference type="CDD" id="cd16449">
    <property type="entry name" value="RING-HC"/>
    <property type="match status" value="1"/>
</dbReference>
<dbReference type="PANTHER" id="PTHR45626">
    <property type="entry name" value="TRANSCRIPTION TERMINATION FACTOR 2-RELATED"/>
    <property type="match status" value="1"/>
</dbReference>
<feature type="compositionally biased region" description="Basic and acidic residues" evidence="10">
    <location>
        <begin position="63"/>
        <end position="76"/>
    </location>
</feature>
<feature type="compositionally biased region" description="Basic residues" evidence="10">
    <location>
        <begin position="1105"/>
        <end position="1127"/>
    </location>
</feature>